<dbReference type="GO" id="GO:0015159">
    <property type="term" value="F:polysaccharide transmembrane transporter activity"/>
    <property type="evidence" value="ECO:0007669"/>
    <property type="project" value="InterPro"/>
</dbReference>
<dbReference type="EMBL" id="AONG01000001">
    <property type="protein sequence ID" value="KIQ71439.1"/>
    <property type="molecule type" value="Genomic_DNA"/>
</dbReference>
<dbReference type="Pfam" id="PF02563">
    <property type="entry name" value="Poly_export"/>
    <property type="match status" value="1"/>
</dbReference>
<dbReference type="OrthoDB" id="7198507at2"/>
<protein>
    <submittedName>
        <fullName evidence="4">Periplasmic protein involved in polysaccharide export</fullName>
    </submittedName>
</protein>
<feature type="domain" description="Polysaccharide export protein N-terminal" evidence="3">
    <location>
        <begin position="86"/>
        <end position="167"/>
    </location>
</feature>
<evidence type="ECO:0000259" key="3">
    <source>
        <dbReference type="Pfam" id="PF02563"/>
    </source>
</evidence>
<geneLocation type="plasmid" evidence="4 5">
    <name>pWENMAR1</name>
</geneLocation>
<sequence length="379" mass="40537">MRDWTTSRGRTAAARALILGLTLGLAACAPPRGAAIQSEILETRTGQDAALRDFAVAPVTRTLLPVYAAWPRIGGESYPWIERVDQPNNRIIAAGDTVSVRIWSTEENGLLTTTGQRAVDLGQIRVGASGSIFLPYVGSVRVSGMSPETARDRIEELYTAVTPSAQVQFDFVEGRQNTVSLVGGVATPGSYPLPDRDFSIMGLIAEGGGVAATIDNPQVRLHRGDRIFGISMERLLDSPRLDTTLVGGDQVYIEEDDRFFISLGAAGAETLHPFRRERITALEAMAMIGGVNETRADPQGILILRRYPASAVRADASGPDHMRVVFTLDMTSADGLFSAGEFQIMPGDLVYVTESPITSTVTVLGLIGTVFGLATQVSG</sequence>
<dbReference type="InterPro" id="IPR003715">
    <property type="entry name" value="Poly_export_N"/>
</dbReference>
<feature type="signal peptide" evidence="2">
    <location>
        <begin position="1"/>
        <end position="34"/>
    </location>
</feature>
<accession>A0A0D0QAD8</accession>
<dbReference type="Gene3D" id="3.10.560.10">
    <property type="entry name" value="Outer membrane lipoprotein wza domain like"/>
    <property type="match status" value="2"/>
</dbReference>
<dbReference type="PROSITE" id="PS51257">
    <property type="entry name" value="PROKAR_LIPOPROTEIN"/>
    <property type="match status" value="1"/>
</dbReference>
<dbReference type="PANTHER" id="PTHR33619:SF3">
    <property type="entry name" value="POLYSACCHARIDE EXPORT PROTEIN GFCE-RELATED"/>
    <property type="match status" value="1"/>
</dbReference>
<dbReference type="eggNOG" id="COG1596">
    <property type="taxonomic scope" value="Bacteria"/>
</dbReference>
<evidence type="ECO:0000256" key="1">
    <source>
        <dbReference type="ARBA" id="ARBA00022729"/>
    </source>
</evidence>
<dbReference type="InterPro" id="IPR049712">
    <property type="entry name" value="Poly_export"/>
</dbReference>
<feature type="chain" id="PRO_5002219066" evidence="2">
    <location>
        <begin position="35"/>
        <end position="379"/>
    </location>
</feature>
<dbReference type="RefSeq" id="WP_018302610.1">
    <property type="nucleotide sequence ID" value="NZ_CM003137.1"/>
</dbReference>
<comment type="caution">
    <text evidence="4">The sequence shown here is derived from an EMBL/GenBank/DDBJ whole genome shotgun (WGS) entry which is preliminary data.</text>
</comment>
<gene>
    <name evidence="4" type="ORF">Wenmar_04087</name>
</gene>
<evidence type="ECO:0000256" key="2">
    <source>
        <dbReference type="SAM" id="SignalP"/>
    </source>
</evidence>
<keyword evidence="4" id="KW-0614">Plasmid</keyword>
<keyword evidence="1 2" id="KW-0732">Signal</keyword>
<evidence type="ECO:0000313" key="5">
    <source>
        <dbReference type="Proteomes" id="UP000035100"/>
    </source>
</evidence>
<dbReference type="PANTHER" id="PTHR33619">
    <property type="entry name" value="POLYSACCHARIDE EXPORT PROTEIN GFCE-RELATED"/>
    <property type="match status" value="1"/>
</dbReference>
<name>A0A0D0QAD8_9RHOB</name>
<dbReference type="AlphaFoldDB" id="A0A0D0QAD8"/>
<proteinExistence type="predicted"/>
<keyword evidence="5" id="KW-1185">Reference proteome</keyword>
<dbReference type="Proteomes" id="UP000035100">
    <property type="component" value="Plasmid pWENMAR1"/>
</dbReference>
<organism evidence="4 5">
    <name type="scientific">Wenxinia marina DSM 24838</name>
    <dbReference type="NCBI Taxonomy" id="1123501"/>
    <lineage>
        <taxon>Bacteria</taxon>
        <taxon>Pseudomonadati</taxon>
        <taxon>Pseudomonadota</taxon>
        <taxon>Alphaproteobacteria</taxon>
        <taxon>Rhodobacterales</taxon>
        <taxon>Roseobacteraceae</taxon>
        <taxon>Wenxinia</taxon>
    </lineage>
</organism>
<reference evidence="4 5" key="1">
    <citation type="submission" date="2013-01" db="EMBL/GenBank/DDBJ databases">
        <authorList>
            <person name="Fiebig A."/>
            <person name="Goeker M."/>
            <person name="Klenk H.-P.P."/>
        </authorList>
    </citation>
    <scope>NUCLEOTIDE SEQUENCE [LARGE SCALE GENOMIC DNA]</scope>
    <source>
        <strain evidence="4 5">DSM 24838</strain>
        <plasmid evidence="4 5">pWENMAR1</plasmid>
    </source>
</reference>
<dbReference type="Gene3D" id="3.30.1950.10">
    <property type="entry name" value="wza like domain"/>
    <property type="match status" value="1"/>
</dbReference>
<evidence type="ECO:0000313" key="4">
    <source>
        <dbReference type="EMBL" id="KIQ71439.1"/>
    </source>
</evidence>